<organism evidence="1">
    <name type="scientific">Brucella pituitosa</name>
    <dbReference type="NCBI Taxonomy" id="571256"/>
    <lineage>
        <taxon>Bacteria</taxon>
        <taxon>Pseudomonadati</taxon>
        <taxon>Pseudomonadota</taxon>
        <taxon>Alphaproteobacteria</taxon>
        <taxon>Hyphomicrobiales</taxon>
        <taxon>Brucellaceae</taxon>
        <taxon>Brucella/Ochrobactrum group</taxon>
        <taxon>Brucella</taxon>
    </lineage>
</organism>
<sequence length="66" mass="7367">MMADHLNPEILVAAKWLFECGHQCVGAKIPVVRERFTLTALDAIEAMKQARMMANSGNVGDRSHER</sequence>
<dbReference type="RefSeq" id="WP_128092897.1">
    <property type="nucleotide sequence ID" value="NZ_JBHEEN010000031.1"/>
</dbReference>
<dbReference type="EMBL" id="VZPE01000002">
    <property type="protein sequence ID" value="KAB0572613.1"/>
    <property type="molecule type" value="Genomic_DNA"/>
</dbReference>
<dbReference type="AlphaFoldDB" id="A0A643F6A9"/>
<name>A0A643F6A9_9HYPH</name>
<gene>
    <name evidence="1" type="ORF">F7Q93_07275</name>
</gene>
<comment type="caution">
    <text evidence="1">The sequence shown here is derived from an EMBL/GenBank/DDBJ whole genome shotgun (WGS) entry which is preliminary data.</text>
</comment>
<reference evidence="1" key="1">
    <citation type="submission" date="2019-09" db="EMBL/GenBank/DDBJ databases">
        <title>Draft genome sequences of 48 bacterial type strains from the CCUG.</title>
        <authorList>
            <person name="Tunovic T."/>
            <person name="Pineiro-Iglesias B."/>
            <person name="Unosson C."/>
            <person name="Inganas E."/>
            <person name="Ohlen M."/>
            <person name="Cardew S."/>
            <person name="Jensie-Markopoulos S."/>
            <person name="Salva-Serra F."/>
            <person name="Jaen-Luchoro D."/>
            <person name="Karlsson R."/>
            <person name="Svensson-Stadler L."/>
            <person name="Chun J."/>
            <person name="Moore E."/>
        </authorList>
    </citation>
    <scope>NUCLEOTIDE SEQUENCE</scope>
    <source>
        <strain evidence="1">CCUG 50899</strain>
    </source>
</reference>
<accession>A0A643F6A9</accession>
<protein>
    <submittedName>
        <fullName evidence="1">Uncharacterized protein</fullName>
    </submittedName>
</protein>
<proteinExistence type="predicted"/>
<evidence type="ECO:0000313" key="1">
    <source>
        <dbReference type="EMBL" id="KAB0572613.1"/>
    </source>
</evidence>